<dbReference type="Pfam" id="PF07510">
    <property type="entry name" value="GmrSD_C"/>
    <property type="match status" value="1"/>
</dbReference>
<feature type="domain" description="GmrSD restriction endonucleases C-terminal" evidence="2">
    <location>
        <begin position="528"/>
        <end position="651"/>
    </location>
</feature>
<dbReference type="EMBL" id="CGCB01000007">
    <property type="protein sequence ID" value="CFQ96216.1"/>
    <property type="molecule type" value="Genomic_DNA"/>
</dbReference>
<dbReference type="AlphaFoldDB" id="A0AAI8ZPZ5"/>
<name>A0AAI8ZPZ5_YERFR</name>
<feature type="domain" description="GmrSD restriction endonucleases N-terminal" evidence="1">
    <location>
        <begin position="12"/>
        <end position="219"/>
    </location>
</feature>
<evidence type="ECO:0000259" key="1">
    <source>
        <dbReference type="Pfam" id="PF03235"/>
    </source>
</evidence>
<dbReference type="RefSeq" id="WP_057643526.1">
    <property type="nucleotide sequence ID" value="NZ_CABMMF010000007.1"/>
</dbReference>
<dbReference type="InterPro" id="IPR004919">
    <property type="entry name" value="GmrSD_N"/>
</dbReference>
<evidence type="ECO:0000313" key="4">
    <source>
        <dbReference type="Proteomes" id="UP000046784"/>
    </source>
</evidence>
<evidence type="ECO:0000313" key="3">
    <source>
        <dbReference type="EMBL" id="CFQ96216.1"/>
    </source>
</evidence>
<dbReference type="Pfam" id="PF03235">
    <property type="entry name" value="GmrSD_N"/>
    <property type="match status" value="1"/>
</dbReference>
<evidence type="ECO:0000259" key="2">
    <source>
        <dbReference type="Pfam" id="PF07510"/>
    </source>
</evidence>
<sequence>MAQFSSDLITLNDVVTNRYLFNIPIYQRLYVWGKEQIHALLDDIVSACQEDKSFFYLGGTLVIERDHVMSDNRSYPLFDLIDGQQRFTTLWLISVVLGGLLKDYQQVNTDTGVRPRISFAIRPEVSTFFEKICRSENTSLPEAKQLEDALQEIRSFFDNYSTLNQKTLDKAALTCFIRHRVQLILTKVPRNTDLNKLFEVINNRGVQLQHHEILKAKLLEKISQEEREVYALLWDACSNMNDYVERSLRQTTKIDTLALYEAKALDISLAFEREALANPKCVITALSEQKTREECEPCTLSSILTATNMFILKEGEVSSIEESDLPDRVNSIITFSMLLQHVLRIYLQRMTGFGARDISKVSDKDLLILFDMHWLKYKPTGTDVKAFIELLWQVRYLFDKHVIKWVSVEDERVHAIRRLYVNRSSAKNTAYLQRQSSDAEPDFALLQSMLYHSQQMTTHYWLTPLLNYLLDHDELKANLYLRHLDNHLLSSEADASLIERTHRYLVNPWHKETFLDAKFSLNQHFDNGTQYPHYWFYKLEFVLYLKLKAQSERSVDGFRMTAKNSVEHVTPQNPEKESDRIPDDLLHNFGNLALVTRSLNSEMSNKGFSIKKAEFEERHRGQSVSLKLEDIYFNFRWQEAEIKSHQENMIQEFNQYLTTVEHQVQKLIGE</sequence>
<accession>A0AAI8ZPZ5</accession>
<dbReference type="PANTHER" id="PTHR35149">
    <property type="entry name" value="SLL5132 PROTEIN"/>
    <property type="match status" value="1"/>
</dbReference>
<protein>
    <submittedName>
        <fullName evidence="3">Uncharacterized conserved protein</fullName>
    </submittedName>
</protein>
<gene>
    <name evidence="3" type="ORF">ERS008524_01495</name>
</gene>
<dbReference type="Proteomes" id="UP000046784">
    <property type="component" value="Unassembled WGS sequence"/>
</dbReference>
<reference evidence="3 4" key="1">
    <citation type="submission" date="2015-03" db="EMBL/GenBank/DDBJ databases">
        <authorList>
            <consortium name="Pathogen Informatics"/>
            <person name="Murphy D."/>
        </authorList>
    </citation>
    <scope>NUCLEOTIDE SEQUENCE [LARGE SCALE GENOMIC DNA]</scope>
    <source>
        <strain evidence="3 4">3400/83</strain>
    </source>
</reference>
<dbReference type="PANTHER" id="PTHR35149:SF1">
    <property type="entry name" value="DUF5655 DOMAIN-CONTAINING PROTEIN"/>
    <property type="match status" value="1"/>
</dbReference>
<proteinExistence type="predicted"/>
<comment type="caution">
    <text evidence="3">The sequence shown here is derived from an EMBL/GenBank/DDBJ whole genome shotgun (WGS) entry which is preliminary data.</text>
</comment>
<organism evidence="3 4">
    <name type="scientific">Yersinia frederiksenii</name>
    <dbReference type="NCBI Taxonomy" id="29484"/>
    <lineage>
        <taxon>Bacteria</taxon>
        <taxon>Pseudomonadati</taxon>
        <taxon>Pseudomonadota</taxon>
        <taxon>Gammaproteobacteria</taxon>
        <taxon>Enterobacterales</taxon>
        <taxon>Yersiniaceae</taxon>
        <taxon>Yersinia</taxon>
    </lineage>
</organism>
<dbReference type="InterPro" id="IPR011089">
    <property type="entry name" value="GmrSD_C"/>
</dbReference>